<evidence type="ECO:0000256" key="1">
    <source>
        <dbReference type="SAM" id="MobiDB-lite"/>
    </source>
</evidence>
<feature type="compositionally biased region" description="Basic and acidic residues" evidence="1">
    <location>
        <begin position="41"/>
        <end position="52"/>
    </location>
</feature>
<keyword evidence="3" id="KW-1185">Reference proteome</keyword>
<gene>
    <name evidence="2" type="ORF">H0H81_005089</name>
</gene>
<evidence type="ECO:0000313" key="3">
    <source>
        <dbReference type="Proteomes" id="UP000717328"/>
    </source>
</evidence>
<feature type="region of interest" description="Disordered" evidence="1">
    <location>
        <begin position="360"/>
        <end position="386"/>
    </location>
</feature>
<reference evidence="2" key="1">
    <citation type="submission" date="2021-02" db="EMBL/GenBank/DDBJ databases">
        <authorList>
            <person name="Nieuwenhuis M."/>
            <person name="Van De Peppel L.J.J."/>
        </authorList>
    </citation>
    <scope>NUCLEOTIDE SEQUENCE</scope>
    <source>
        <strain evidence="2">D49</strain>
    </source>
</reference>
<dbReference type="EMBL" id="JABCKI010001286">
    <property type="protein sequence ID" value="KAG5649254.1"/>
    <property type="molecule type" value="Genomic_DNA"/>
</dbReference>
<protein>
    <submittedName>
        <fullName evidence="2">Uncharacterized protein</fullName>
    </submittedName>
</protein>
<organism evidence="2 3">
    <name type="scientific">Sphagnurus paluster</name>
    <dbReference type="NCBI Taxonomy" id="117069"/>
    <lineage>
        <taxon>Eukaryota</taxon>
        <taxon>Fungi</taxon>
        <taxon>Dikarya</taxon>
        <taxon>Basidiomycota</taxon>
        <taxon>Agaricomycotina</taxon>
        <taxon>Agaricomycetes</taxon>
        <taxon>Agaricomycetidae</taxon>
        <taxon>Agaricales</taxon>
        <taxon>Tricholomatineae</taxon>
        <taxon>Lyophyllaceae</taxon>
        <taxon>Sphagnurus</taxon>
    </lineage>
</organism>
<feature type="non-terminal residue" evidence="2">
    <location>
        <position position="386"/>
    </location>
</feature>
<accession>A0A9P7GEX0</accession>
<name>A0A9P7GEX0_9AGAR</name>
<feature type="compositionally biased region" description="Low complexity" evidence="1">
    <location>
        <begin position="1"/>
        <end position="12"/>
    </location>
</feature>
<feature type="region of interest" description="Disordered" evidence="1">
    <location>
        <begin position="184"/>
        <end position="256"/>
    </location>
</feature>
<proteinExistence type="predicted"/>
<comment type="caution">
    <text evidence="2">The sequence shown here is derived from an EMBL/GenBank/DDBJ whole genome shotgun (WGS) entry which is preliminary data.</text>
</comment>
<dbReference type="AlphaFoldDB" id="A0A9P7GEX0"/>
<sequence>MSSSVVPLSSSPDVIDDCGSSTILNRRASDASNISSRLRRNSLDPEARERQRTMDVDMAMQLSRARRETVAGSPEASNMVSHPAVVEEEEHLNTDHSAVHLYTDDEAGALPDNSSRIDLNMLIDHAHDPSLITHAATTVREPTNESLFGLPTYQANLSRSEFDFSPMEEFAAAEKATLDLSPTTKFSLDALRPPRRPTLPPTERSQSEAGPSVLTPRSPAFESQGGHQSEDVPRPSLSGARQRKLSLSNPHPRTHRKGLAGKMALFEAPHESSTSGVAAIPSRISVGLGRPQPNMYDPVLPQPSLGGILTTGHDRPYRFSFYSNALAATIHARSLSELPADGQTFEQLFSGINLDSGAYGNGGSDQPAHGGLGVPGASPNNFGGMK</sequence>
<feature type="region of interest" description="Disordered" evidence="1">
    <location>
        <begin position="31"/>
        <end position="52"/>
    </location>
</feature>
<feature type="region of interest" description="Disordered" evidence="1">
    <location>
        <begin position="1"/>
        <end position="20"/>
    </location>
</feature>
<dbReference type="Proteomes" id="UP000717328">
    <property type="component" value="Unassembled WGS sequence"/>
</dbReference>
<dbReference type="OrthoDB" id="29879at2759"/>
<evidence type="ECO:0000313" key="2">
    <source>
        <dbReference type="EMBL" id="KAG5649254.1"/>
    </source>
</evidence>
<reference evidence="2" key="2">
    <citation type="submission" date="2021-10" db="EMBL/GenBank/DDBJ databases">
        <title>Phylogenomics reveals ancestral predisposition of the termite-cultivated fungus Termitomyces towards a domesticated lifestyle.</title>
        <authorList>
            <person name="Auxier B."/>
            <person name="Grum-Grzhimaylo A."/>
            <person name="Cardenas M.E."/>
            <person name="Lodge J.D."/>
            <person name="Laessoe T."/>
            <person name="Pedersen O."/>
            <person name="Smith M.E."/>
            <person name="Kuyper T.W."/>
            <person name="Franco-Molano E.A."/>
            <person name="Baroni T.J."/>
            <person name="Aanen D.K."/>
        </authorList>
    </citation>
    <scope>NUCLEOTIDE SEQUENCE</scope>
    <source>
        <strain evidence="2">D49</strain>
    </source>
</reference>